<comment type="caution">
    <text evidence="1">The sequence shown here is derived from an EMBL/GenBank/DDBJ whole genome shotgun (WGS) entry which is preliminary data.</text>
</comment>
<evidence type="ECO:0000313" key="2">
    <source>
        <dbReference type="Proteomes" id="UP000762676"/>
    </source>
</evidence>
<organism evidence="1 2">
    <name type="scientific">Elysia marginata</name>
    <dbReference type="NCBI Taxonomy" id="1093978"/>
    <lineage>
        <taxon>Eukaryota</taxon>
        <taxon>Metazoa</taxon>
        <taxon>Spiralia</taxon>
        <taxon>Lophotrochozoa</taxon>
        <taxon>Mollusca</taxon>
        <taxon>Gastropoda</taxon>
        <taxon>Heterobranchia</taxon>
        <taxon>Euthyneura</taxon>
        <taxon>Panpulmonata</taxon>
        <taxon>Sacoglossa</taxon>
        <taxon>Placobranchoidea</taxon>
        <taxon>Plakobranchidae</taxon>
        <taxon>Elysia</taxon>
    </lineage>
</organism>
<sequence>MYHTTHFINVKIFFSIIVVKTVIQTKWLLRIALPHTVVGTAAVDSDKAAADSDRVVAETNRAAADSDRAAADSDRVAADLDRVVVDSDRAAADSDSVDLDMVAEFAAGSRVEVVHCRAQVVLADP</sequence>
<protein>
    <recommendedName>
        <fullName evidence="3">Secreted protein</fullName>
    </recommendedName>
</protein>
<keyword evidence="2" id="KW-1185">Reference proteome</keyword>
<reference evidence="1 2" key="1">
    <citation type="journal article" date="2021" name="Elife">
        <title>Chloroplast acquisition without the gene transfer in kleptoplastic sea slugs, Plakobranchus ocellatus.</title>
        <authorList>
            <person name="Maeda T."/>
            <person name="Takahashi S."/>
            <person name="Yoshida T."/>
            <person name="Shimamura S."/>
            <person name="Takaki Y."/>
            <person name="Nagai Y."/>
            <person name="Toyoda A."/>
            <person name="Suzuki Y."/>
            <person name="Arimoto A."/>
            <person name="Ishii H."/>
            <person name="Satoh N."/>
            <person name="Nishiyama T."/>
            <person name="Hasebe M."/>
            <person name="Maruyama T."/>
            <person name="Minagawa J."/>
            <person name="Obokata J."/>
            <person name="Shigenobu S."/>
        </authorList>
    </citation>
    <scope>NUCLEOTIDE SEQUENCE [LARGE SCALE GENOMIC DNA]</scope>
</reference>
<evidence type="ECO:0008006" key="3">
    <source>
        <dbReference type="Google" id="ProtNLM"/>
    </source>
</evidence>
<dbReference type="EMBL" id="BMAT01009022">
    <property type="protein sequence ID" value="GFR96877.1"/>
    <property type="molecule type" value="Genomic_DNA"/>
</dbReference>
<gene>
    <name evidence="1" type="ORF">ElyMa_004462600</name>
</gene>
<dbReference type="Proteomes" id="UP000762676">
    <property type="component" value="Unassembled WGS sequence"/>
</dbReference>
<name>A0AAV4HFE5_9GAST</name>
<accession>A0AAV4HFE5</accession>
<evidence type="ECO:0000313" key="1">
    <source>
        <dbReference type="EMBL" id="GFR96877.1"/>
    </source>
</evidence>
<proteinExistence type="predicted"/>
<dbReference type="AlphaFoldDB" id="A0AAV4HFE5"/>